<feature type="domain" description="Phosphotransferase system enzyme I N-terminal" evidence="13">
    <location>
        <begin position="11"/>
        <end position="128"/>
    </location>
</feature>
<dbReference type="InterPro" id="IPR008731">
    <property type="entry name" value="PTS_EIN"/>
</dbReference>
<proteinExistence type="inferred from homology"/>
<feature type="domain" description="PEP-utilising enzyme C-terminal" evidence="12">
    <location>
        <begin position="255"/>
        <end position="526"/>
    </location>
</feature>
<comment type="cofactor">
    <cofactor evidence="1 9">
        <name>Mg(2+)</name>
        <dbReference type="ChEBI" id="CHEBI:18420"/>
    </cofactor>
</comment>
<evidence type="ECO:0000256" key="3">
    <source>
        <dbReference type="ARBA" id="ARBA00016544"/>
    </source>
</evidence>
<feature type="region of interest" description="Disordered" evidence="10">
    <location>
        <begin position="1"/>
        <end position="22"/>
    </location>
</feature>
<dbReference type="Pfam" id="PF00391">
    <property type="entry name" value="PEP-utilizers"/>
    <property type="match status" value="1"/>
</dbReference>
<dbReference type="PIRSF" id="PIRSF000732">
    <property type="entry name" value="PTS_enzyme_I"/>
    <property type="match status" value="1"/>
</dbReference>
<keyword evidence="9" id="KW-0963">Cytoplasm</keyword>
<name>A0ABV1KC32_9PSEU</name>
<evidence type="ECO:0000256" key="6">
    <source>
        <dbReference type="ARBA" id="ARBA00022777"/>
    </source>
</evidence>
<dbReference type="InterPro" id="IPR050499">
    <property type="entry name" value="PEP-utilizing_PTS_enzyme"/>
</dbReference>
<dbReference type="Proteomes" id="UP001494902">
    <property type="component" value="Unassembled WGS sequence"/>
</dbReference>
<dbReference type="SUPFAM" id="SSF51621">
    <property type="entry name" value="Phosphoenolpyruvate/pyruvate domain"/>
    <property type="match status" value="1"/>
</dbReference>
<dbReference type="PANTHER" id="PTHR46244:SF3">
    <property type="entry name" value="PHOSPHOENOLPYRUVATE-PROTEIN PHOSPHOTRANSFERASE"/>
    <property type="match status" value="1"/>
</dbReference>
<dbReference type="EMBL" id="JBEDNQ010000006">
    <property type="protein sequence ID" value="MEQ3552023.1"/>
    <property type="molecule type" value="Genomic_DNA"/>
</dbReference>
<dbReference type="PANTHER" id="PTHR46244">
    <property type="entry name" value="PHOSPHOENOLPYRUVATE-PROTEIN PHOSPHOTRANSFERASE"/>
    <property type="match status" value="1"/>
</dbReference>
<keyword evidence="7 9" id="KW-0460">Magnesium</keyword>
<dbReference type="SUPFAM" id="SSF47831">
    <property type="entry name" value="Enzyme I of the PEP:sugar phosphotransferase system HPr-binding (sub)domain"/>
    <property type="match status" value="1"/>
</dbReference>
<evidence type="ECO:0000256" key="10">
    <source>
        <dbReference type="SAM" id="MobiDB-lite"/>
    </source>
</evidence>
<comment type="similarity">
    <text evidence="2 9">Belongs to the PEP-utilizing enzyme family.</text>
</comment>
<organism evidence="14 15">
    <name type="scientific">Pseudonocardia nematodicida</name>
    <dbReference type="NCBI Taxonomy" id="1206997"/>
    <lineage>
        <taxon>Bacteria</taxon>
        <taxon>Bacillati</taxon>
        <taxon>Actinomycetota</taxon>
        <taxon>Actinomycetes</taxon>
        <taxon>Pseudonocardiales</taxon>
        <taxon>Pseudonocardiaceae</taxon>
        <taxon>Pseudonocardia</taxon>
    </lineage>
</organism>
<evidence type="ECO:0000313" key="15">
    <source>
        <dbReference type="Proteomes" id="UP001494902"/>
    </source>
</evidence>
<comment type="subcellular location">
    <subcellularLocation>
        <location evidence="9">Cytoplasm</location>
    </subcellularLocation>
</comment>
<keyword evidence="9" id="KW-0762">Sugar transport</keyword>
<comment type="caution">
    <text evidence="14">The sequence shown here is derived from an EMBL/GenBank/DDBJ whole genome shotgun (WGS) entry which is preliminary data.</text>
</comment>
<evidence type="ECO:0000256" key="9">
    <source>
        <dbReference type="PIRNR" id="PIRNR000732"/>
    </source>
</evidence>
<dbReference type="InterPro" id="IPR023151">
    <property type="entry name" value="PEP_util_CS"/>
</dbReference>
<dbReference type="Pfam" id="PF05524">
    <property type="entry name" value="PEP-utilisers_N"/>
    <property type="match status" value="1"/>
</dbReference>
<dbReference type="InterPro" id="IPR036637">
    <property type="entry name" value="Phosphohistidine_dom_sf"/>
</dbReference>
<keyword evidence="5 9" id="KW-0479">Metal-binding</keyword>
<evidence type="ECO:0000313" key="14">
    <source>
        <dbReference type="EMBL" id="MEQ3552023.1"/>
    </source>
</evidence>
<keyword evidence="4 9" id="KW-0808">Transferase</keyword>
<keyword evidence="9" id="KW-0813">Transport</keyword>
<evidence type="ECO:0000259" key="13">
    <source>
        <dbReference type="Pfam" id="PF05524"/>
    </source>
</evidence>
<protein>
    <recommendedName>
        <fullName evidence="3 9">Phosphoenolpyruvate-protein phosphotransferase</fullName>
        <ecNumber evidence="9">2.7.3.9</ecNumber>
    </recommendedName>
    <alternativeName>
        <fullName evidence="8 9">Phosphotransferase system, enzyme I</fullName>
    </alternativeName>
</protein>
<evidence type="ECO:0000256" key="8">
    <source>
        <dbReference type="ARBA" id="ARBA00033235"/>
    </source>
</evidence>
<comment type="catalytic activity">
    <reaction evidence="9">
        <text>L-histidyl-[protein] + phosphoenolpyruvate = N(pros)-phospho-L-histidyl-[protein] + pyruvate</text>
        <dbReference type="Rhea" id="RHEA:23880"/>
        <dbReference type="Rhea" id="RHEA-COMP:9745"/>
        <dbReference type="Rhea" id="RHEA-COMP:9746"/>
        <dbReference type="ChEBI" id="CHEBI:15361"/>
        <dbReference type="ChEBI" id="CHEBI:29979"/>
        <dbReference type="ChEBI" id="CHEBI:58702"/>
        <dbReference type="ChEBI" id="CHEBI:64837"/>
        <dbReference type="EC" id="2.7.3.9"/>
    </reaction>
</comment>
<dbReference type="InterPro" id="IPR018274">
    <property type="entry name" value="PEP_util_AS"/>
</dbReference>
<sequence length="560" mass="56230">MSVESTPRVLSGIPASPGRAGGRVVRVAEPPGEPAAGPAPADRAVEAARIGPAVDLVAQRLTARAATVEGDAREVLEATVTMVGDPSLLEKAQALVTDEGRPAPRAVWEAANGFAEMLAAMGGYMAERARDIHDVRDRIVAELLGLPAPGVADLDAPAVLVATDLAPADTAGLRPGVALALVTEQGGPTSHTAILARSLGIPAVVGCAGATALSDGDAIVVDGGTGEVRETASPEEASAVVAVSAVAADWDGTGRTADGHVVGLLANVGDGPGATKAAADGAEGVGLFRTELAFLSATEEPSEARQREIYAAVLSAFDGRPVTARTLDAGADKPLPFLSLDGEPNPALGVRGLRIARVPGGGGRDGAGVLDRQLAALAAAADDTGVDLRVMAPMVSTAEEAGWFVERCRAHGIARAGVMIEVPAAVLTADEILREVDFVSVGTNDLAQYLFAADRQSGPVAALNDPWQPALLRLLSQLGEAAARTGTPVGVCGEAAADPALAPVLVGLGVASLSMGSGALSGVGAALAGLTREQCRERARAASAAPDPIEARRAVTALNT</sequence>
<dbReference type="InterPro" id="IPR008279">
    <property type="entry name" value="PEP-util_enz_mobile_dom"/>
</dbReference>
<keyword evidence="15" id="KW-1185">Reference proteome</keyword>
<dbReference type="Pfam" id="PF02896">
    <property type="entry name" value="PEP-utilizers_C"/>
    <property type="match status" value="1"/>
</dbReference>
<evidence type="ECO:0000256" key="1">
    <source>
        <dbReference type="ARBA" id="ARBA00001946"/>
    </source>
</evidence>
<comment type="function">
    <text evidence="9">General (non sugar-specific) component of the phosphoenolpyruvate-dependent sugar phosphotransferase system (sugar PTS). This major carbohydrate active-transport system catalyzes the phosphorylation of incoming sugar substrates concomitantly with their translocation across the cell membrane. Enzyme I transfers the phosphoryl group from phosphoenolpyruvate (PEP) to the phosphoryl carrier protein (HPr).</text>
</comment>
<dbReference type="InterPro" id="IPR015813">
    <property type="entry name" value="Pyrv/PenolPyrv_kinase-like_dom"/>
</dbReference>
<dbReference type="RefSeq" id="WP_349299092.1">
    <property type="nucleotide sequence ID" value="NZ_JBEDNQ010000006.1"/>
</dbReference>
<dbReference type="Gene3D" id="3.20.20.60">
    <property type="entry name" value="Phosphoenolpyruvate-binding domains"/>
    <property type="match status" value="1"/>
</dbReference>
<dbReference type="InterPro" id="IPR000121">
    <property type="entry name" value="PEP_util_C"/>
</dbReference>
<dbReference type="PROSITE" id="PS00742">
    <property type="entry name" value="PEP_ENZYMES_2"/>
    <property type="match status" value="1"/>
</dbReference>
<dbReference type="Gene3D" id="3.50.30.10">
    <property type="entry name" value="Phosphohistidine domain"/>
    <property type="match status" value="1"/>
</dbReference>
<evidence type="ECO:0000256" key="7">
    <source>
        <dbReference type="ARBA" id="ARBA00022842"/>
    </source>
</evidence>
<keyword evidence="9" id="KW-0598">Phosphotransferase system</keyword>
<keyword evidence="6 9" id="KW-0418">Kinase</keyword>
<dbReference type="Gene3D" id="1.10.274.10">
    <property type="entry name" value="PtsI, HPr-binding domain"/>
    <property type="match status" value="1"/>
</dbReference>
<gene>
    <name evidence="14" type="ORF">WIS52_16235</name>
</gene>
<evidence type="ECO:0000256" key="4">
    <source>
        <dbReference type="ARBA" id="ARBA00022679"/>
    </source>
</evidence>
<evidence type="ECO:0000259" key="11">
    <source>
        <dbReference type="Pfam" id="PF00391"/>
    </source>
</evidence>
<evidence type="ECO:0000256" key="5">
    <source>
        <dbReference type="ARBA" id="ARBA00022723"/>
    </source>
</evidence>
<evidence type="ECO:0000259" key="12">
    <source>
        <dbReference type="Pfam" id="PF02896"/>
    </source>
</evidence>
<accession>A0ABV1KC32</accession>
<dbReference type="SUPFAM" id="SSF52009">
    <property type="entry name" value="Phosphohistidine domain"/>
    <property type="match status" value="1"/>
</dbReference>
<evidence type="ECO:0000256" key="2">
    <source>
        <dbReference type="ARBA" id="ARBA00007837"/>
    </source>
</evidence>
<dbReference type="InterPro" id="IPR036618">
    <property type="entry name" value="PtsI_HPr-bd_sf"/>
</dbReference>
<dbReference type="PROSITE" id="PS00370">
    <property type="entry name" value="PEP_ENZYMES_PHOS_SITE"/>
    <property type="match status" value="1"/>
</dbReference>
<reference evidence="14 15" key="1">
    <citation type="submission" date="2024-03" db="EMBL/GenBank/DDBJ databases">
        <title>Draft genome sequence of Pseudonocardia nematodicida JCM 31783.</title>
        <authorList>
            <person name="Butdee W."/>
            <person name="Duangmal K."/>
        </authorList>
    </citation>
    <scope>NUCLEOTIDE SEQUENCE [LARGE SCALE GENOMIC DNA]</scope>
    <source>
        <strain evidence="14 15">JCM 31783</strain>
    </source>
</reference>
<dbReference type="PRINTS" id="PR01736">
    <property type="entry name" value="PHPHTRNFRASE"/>
</dbReference>
<dbReference type="EC" id="2.7.3.9" evidence="9"/>
<feature type="domain" description="PEP-utilising enzyme mobile" evidence="11">
    <location>
        <begin position="156"/>
        <end position="226"/>
    </location>
</feature>
<dbReference type="InterPro" id="IPR024692">
    <property type="entry name" value="PTS_EI"/>
</dbReference>
<dbReference type="InterPro" id="IPR040442">
    <property type="entry name" value="Pyrv_kinase-like_dom_sf"/>
</dbReference>